<dbReference type="InterPro" id="IPR037066">
    <property type="entry name" value="Plug_dom_sf"/>
</dbReference>
<reference evidence="13 14" key="1">
    <citation type="submission" date="2017-05" db="EMBL/GenBank/DDBJ databases">
        <authorList>
            <person name="Varghese N."/>
            <person name="Submissions S."/>
        </authorList>
    </citation>
    <scope>NUCLEOTIDE SEQUENCE [LARGE SCALE GENOMIC DNA]</scope>
    <source>
        <strain evidence="13 14">DSM 21194</strain>
    </source>
</reference>
<dbReference type="AlphaFoldDB" id="A0A521EBA8"/>
<dbReference type="GO" id="GO:0009279">
    <property type="term" value="C:cell outer membrane"/>
    <property type="evidence" value="ECO:0007669"/>
    <property type="project" value="UniProtKB-SubCell"/>
</dbReference>
<keyword evidence="3 10" id="KW-1134">Transmembrane beta strand</keyword>
<accession>A0A521EBA8</accession>
<dbReference type="InterPro" id="IPR036942">
    <property type="entry name" value="Beta-barrel_TonB_sf"/>
</dbReference>
<evidence type="ECO:0000256" key="8">
    <source>
        <dbReference type="ARBA" id="ARBA00023136"/>
    </source>
</evidence>
<keyword evidence="2 10" id="KW-0813">Transport</keyword>
<evidence type="ECO:0000256" key="3">
    <source>
        <dbReference type="ARBA" id="ARBA00022452"/>
    </source>
</evidence>
<organism evidence="13 14">
    <name type="scientific">Fodinibius sediminis</name>
    <dbReference type="NCBI Taxonomy" id="1214077"/>
    <lineage>
        <taxon>Bacteria</taxon>
        <taxon>Pseudomonadati</taxon>
        <taxon>Balneolota</taxon>
        <taxon>Balneolia</taxon>
        <taxon>Balneolales</taxon>
        <taxon>Balneolaceae</taxon>
        <taxon>Fodinibius</taxon>
    </lineage>
</organism>
<keyword evidence="9 10" id="KW-0998">Cell outer membrane</keyword>
<gene>
    <name evidence="13" type="ORF">SAMN06265218_11466</name>
</gene>
<name>A0A521EBA8_9BACT</name>
<keyword evidence="4" id="KW-0410">Iron transport</keyword>
<evidence type="ECO:0000256" key="2">
    <source>
        <dbReference type="ARBA" id="ARBA00022448"/>
    </source>
</evidence>
<evidence type="ECO:0000256" key="6">
    <source>
        <dbReference type="ARBA" id="ARBA00023004"/>
    </source>
</evidence>
<dbReference type="NCBIfam" id="TIGR04056">
    <property type="entry name" value="OMP_RagA_SusC"/>
    <property type="match status" value="1"/>
</dbReference>
<keyword evidence="14" id="KW-1185">Reference proteome</keyword>
<dbReference type="PROSITE" id="PS52016">
    <property type="entry name" value="TONB_DEPENDENT_REC_3"/>
    <property type="match status" value="1"/>
</dbReference>
<evidence type="ECO:0000313" key="13">
    <source>
        <dbReference type="EMBL" id="SMO81072.1"/>
    </source>
</evidence>
<dbReference type="OrthoDB" id="600887at2"/>
<dbReference type="Gene3D" id="2.40.170.20">
    <property type="entry name" value="TonB-dependent receptor, beta-barrel domain"/>
    <property type="match status" value="1"/>
</dbReference>
<evidence type="ECO:0000256" key="9">
    <source>
        <dbReference type="ARBA" id="ARBA00023237"/>
    </source>
</evidence>
<evidence type="ECO:0000259" key="12">
    <source>
        <dbReference type="SMART" id="SM00965"/>
    </source>
</evidence>
<sequence length="1160" mass="128975">MMNRDRGMKPHKWIANFFAAGMLLGLMALPIKAQDGRHSAGQVVSVNTIEQVYNAEVTHKVSESSVLLKRVSLKTSEESLISILKRIADKGNLSLSYDTQLSVLNEKLTLSLKQVSIKDALWTVLDNTGLRFAVSSNRQLILMRKSEEKSLEKIQETIKGTVTDASSGETLPGVNILVKGTTTGTSTDAEGSFELTVPSLQDTLVVSFIGYQTREIPIDGRTTIAINLQPQAIAGEEVVVVGYGEQERENVTGSITSVSFNEELENRPMTGGLQALSGKSPGVWVSQQSGAPGEDTPQIRVRGFGTLNNNDPLILIDGVEGQMSDLNPNDIESISVLKDASSAAIYGSRAANGVVLVTTKEGTYGAGMQASYSGSYGWQRLGRRYDIIDNSVQFMNIWNTAVEMEGGAPIFPEEVLSYFKNTDDPYLAPNTNFFDHVYQIAPQFEHNFSVSGGTPDFTYNTSINYLSQEGIMKRTSSDRYGLNINVKGKITEWAELQSNLRVTRRINDRPYGGRGRTMYIFQNGAYPFIAPYTREGNFGATQAVYLSGPNEGNPIVDSRNPLADQYNGQDQNTINFYRGTVSAVIDILDGLSANPSFTAEQRSNVLDRWNEINYVYTDGGVQSTTLDYDTNLRRHRDLGDEFYWNFHNTFDYETTLSEHHDVSALAGIEFESQTFKSTYVEQSDPPKESLKQVSTGTAAAIAQGNMSEWRMQSYFGRLNYNYDQRYQVEGTFRADGSSRFREGNRWGFFPSFSLGWRISEESFMDGANFLDNLRLRGSWGRLGNQNISVIAGNYPYLSTFTQNNSTSYNLNGTFQPGAAITSLVDKSISWETVEQINLGLEAGFMDNRLTMEFDIFDKKTSDILVQLPIPNTLGGVTPPVENVGEMSNKGLEIAMSYQSDVSRSSNWNYNISANVSHVVNEVTSFRGGEAPDQLYLIREGVSYQSLFGYNAIGIYQTDDEAEQHMPNSSHNPRAGDIKYEDLNNDGSLGNEDQKVLGNTIPKYTFGFNFGLSYKNWSLNAVLQGQYDVTAYTQNAWTQPLGISGATVTERWSNAWTPDNKSNELPRIRIGDQYNRLPSSFWTTDISYLKIQNVQLNYDFPSNWTDKASLRGANAYLNISNPYTLVSDNYEGFDPERSTFGSGAYQYPTPVVTSIGIKLNF</sequence>
<dbReference type="SUPFAM" id="SSF49464">
    <property type="entry name" value="Carboxypeptidase regulatory domain-like"/>
    <property type="match status" value="1"/>
</dbReference>
<comment type="subcellular location">
    <subcellularLocation>
        <location evidence="1 10">Cell outer membrane</location>
        <topology evidence="1 10">Multi-pass membrane protein</topology>
    </subcellularLocation>
</comment>
<evidence type="ECO:0000256" key="7">
    <source>
        <dbReference type="ARBA" id="ARBA00023077"/>
    </source>
</evidence>
<dbReference type="Pfam" id="PF00593">
    <property type="entry name" value="TonB_dep_Rec_b-barrel"/>
    <property type="match status" value="1"/>
</dbReference>
<dbReference type="FunFam" id="2.170.130.10:FF:000003">
    <property type="entry name" value="SusC/RagA family TonB-linked outer membrane protein"/>
    <property type="match status" value="1"/>
</dbReference>
<dbReference type="SMART" id="SM00965">
    <property type="entry name" value="STN"/>
    <property type="match status" value="1"/>
</dbReference>
<dbReference type="GO" id="GO:0006826">
    <property type="term" value="P:iron ion transport"/>
    <property type="evidence" value="ECO:0007669"/>
    <property type="project" value="UniProtKB-KW"/>
</dbReference>
<protein>
    <submittedName>
        <fullName evidence="13">TonB-linked outer membrane protein, SusC/RagA family</fullName>
    </submittedName>
</protein>
<dbReference type="Gene3D" id="2.60.40.1120">
    <property type="entry name" value="Carboxypeptidase-like, regulatory domain"/>
    <property type="match status" value="1"/>
</dbReference>
<dbReference type="Proteomes" id="UP000317593">
    <property type="component" value="Unassembled WGS sequence"/>
</dbReference>
<dbReference type="InterPro" id="IPR012910">
    <property type="entry name" value="Plug_dom"/>
</dbReference>
<proteinExistence type="inferred from homology"/>
<evidence type="ECO:0000256" key="11">
    <source>
        <dbReference type="RuleBase" id="RU003357"/>
    </source>
</evidence>
<evidence type="ECO:0000313" key="14">
    <source>
        <dbReference type="Proteomes" id="UP000317593"/>
    </source>
</evidence>
<dbReference type="InterPro" id="IPR023997">
    <property type="entry name" value="TonB-dep_OMP_SusC/RagA_CS"/>
</dbReference>
<evidence type="ECO:0000256" key="1">
    <source>
        <dbReference type="ARBA" id="ARBA00004571"/>
    </source>
</evidence>
<dbReference type="Pfam" id="PF07715">
    <property type="entry name" value="Plug"/>
    <property type="match status" value="1"/>
</dbReference>
<dbReference type="SUPFAM" id="SSF56935">
    <property type="entry name" value="Porins"/>
    <property type="match status" value="1"/>
</dbReference>
<dbReference type="InterPro" id="IPR008969">
    <property type="entry name" value="CarboxyPept-like_regulatory"/>
</dbReference>
<dbReference type="EMBL" id="FXTH01000014">
    <property type="protein sequence ID" value="SMO81072.1"/>
    <property type="molecule type" value="Genomic_DNA"/>
</dbReference>
<evidence type="ECO:0000256" key="10">
    <source>
        <dbReference type="PROSITE-ProRule" id="PRU01360"/>
    </source>
</evidence>
<dbReference type="InterPro" id="IPR000531">
    <property type="entry name" value="Beta-barrel_TonB"/>
</dbReference>
<comment type="similarity">
    <text evidence="10 11">Belongs to the TonB-dependent receptor family.</text>
</comment>
<evidence type="ECO:0000256" key="5">
    <source>
        <dbReference type="ARBA" id="ARBA00022692"/>
    </source>
</evidence>
<keyword evidence="5 10" id="KW-0812">Transmembrane</keyword>
<keyword evidence="8 10" id="KW-0472">Membrane</keyword>
<keyword evidence="7 11" id="KW-0798">TonB box</keyword>
<dbReference type="Pfam" id="PF13715">
    <property type="entry name" value="CarbopepD_reg_2"/>
    <property type="match status" value="1"/>
</dbReference>
<dbReference type="NCBIfam" id="TIGR04057">
    <property type="entry name" value="SusC_RagA_signa"/>
    <property type="match status" value="1"/>
</dbReference>
<keyword evidence="6" id="KW-0408">Iron</keyword>
<feature type="domain" description="Secretin/TonB short N-terminal" evidence="12">
    <location>
        <begin position="93"/>
        <end position="145"/>
    </location>
</feature>
<dbReference type="InterPro" id="IPR039426">
    <property type="entry name" value="TonB-dep_rcpt-like"/>
</dbReference>
<evidence type="ECO:0000256" key="4">
    <source>
        <dbReference type="ARBA" id="ARBA00022496"/>
    </source>
</evidence>
<dbReference type="InterPro" id="IPR023996">
    <property type="entry name" value="TonB-dep_OMP_SusC/RagA"/>
</dbReference>
<dbReference type="Gene3D" id="2.170.130.10">
    <property type="entry name" value="TonB-dependent receptor, plug domain"/>
    <property type="match status" value="1"/>
</dbReference>
<dbReference type="InterPro" id="IPR011662">
    <property type="entry name" value="Secretin/TonB_short_N"/>
</dbReference>
<keyword evidence="4" id="KW-0406">Ion transport</keyword>